<geneLocation type="plasmid" evidence="6">
    <name>pbo1</name>
</geneLocation>
<accession>A0A169G351</accession>
<dbReference type="GO" id="GO:0007155">
    <property type="term" value="P:cell adhesion"/>
    <property type="evidence" value="ECO:0007669"/>
    <property type="project" value="InterPro"/>
</dbReference>
<dbReference type="EMBL" id="CP015507">
    <property type="protein sequence ID" value="AND43021.1"/>
    <property type="molecule type" value="Genomic_DNA"/>
</dbReference>
<dbReference type="InterPro" id="IPR050492">
    <property type="entry name" value="Bact_metal-bind_prot9"/>
</dbReference>
<dbReference type="InterPro" id="IPR006127">
    <property type="entry name" value="ZnuA-like"/>
</dbReference>
<sequence length="324" mass="35955">MYKLIWLILFAIGILVLGGCSKATQEDKNIQTDDEKIKIYTTIFPLKDFVEKIGGELVQVENIVPAGSDAHSFEPTTKTMVKIAEGDAFIYLGTGIEGFADAVINAVKNEDTAIVKASEGIPLIGASESSEDAQHEEENNEEHAGEEGDDVDPHVWLDPGRSVQLAGNIKNALIKIDPSQQDYFEKNFQALKNNLETVDSNFESMVNESQNKTFIVAHSAYGYWEDAYGLKQIGISGLSPSAEPSQKKLEEIIKTAENAELNYILFEQNVENRVAEVIKRELGAETLTLHNLESLTEEDIQNNEDYISLMNKNIETLKQALNNK</sequence>
<dbReference type="PRINTS" id="PR00690">
    <property type="entry name" value="ADHESNFAMILY"/>
</dbReference>
<keyword evidence="5" id="KW-0614">Plasmid</keyword>
<dbReference type="PROSITE" id="PS51257">
    <property type="entry name" value="PROKAR_LIPOPROTEIN"/>
    <property type="match status" value="1"/>
</dbReference>
<dbReference type="SUPFAM" id="SSF53807">
    <property type="entry name" value="Helical backbone' metal receptor"/>
    <property type="match status" value="1"/>
</dbReference>
<organism evidence="5 6">
    <name type="scientific">Cytobacillus oceanisediminis 2691</name>
    <dbReference type="NCBI Taxonomy" id="1196031"/>
    <lineage>
        <taxon>Bacteria</taxon>
        <taxon>Bacillati</taxon>
        <taxon>Bacillota</taxon>
        <taxon>Bacilli</taxon>
        <taxon>Bacillales</taxon>
        <taxon>Bacillaceae</taxon>
        <taxon>Cytobacillus</taxon>
    </lineage>
</organism>
<dbReference type="InterPro" id="IPR006128">
    <property type="entry name" value="Lipoprotein_PsaA-like"/>
</dbReference>
<comment type="similarity">
    <text evidence="3">Belongs to the bacterial solute-binding protein 9 family.</text>
</comment>
<keyword evidence="1 3" id="KW-0813">Transport</keyword>
<dbReference type="PANTHER" id="PTHR42953:SF8">
    <property type="entry name" value="ZINT DOMAIN-CONTAINING PROTEIN"/>
    <property type="match status" value="1"/>
</dbReference>
<keyword evidence="2" id="KW-0732">Signal</keyword>
<dbReference type="eggNOG" id="COG0803">
    <property type="taxonomic scope" value="Bacteria"/>
</dbReference>
<evidence type="ECO:0000256" key="1">
    <source>
        <dbReference type="ARBA" id="ARBA00022448"/>
    </source>
</evidence>
<dbReference type="RefSeq" id="WP_019380866.1">
    <property type="nucleotide sequence ID" value="NZ_CP015507.1"/>
</dbReference>
<evidence type="ECO:0000313" key="6">
    <source>
        <dbReference type="Proteomes" id="UP000077856"/>
    </source>
</evidence>
<dbReference type="PANTHER" id="PTHR42953">
    <property type="entry name" value="HIGH-AFFINITY ZINC UPTAKE SYSTEM PROTEIN ZNUA-RELATED"/>
    <property type="match status" value="1"/>
</dbReference>
<evidence type="ECO:0000313" key="5">
    <source>
        <dbReference type="EMBL" id="AND43021.1"/>
    </source>
</evidence>
<protein>
    <submittedName>
        <fullName evidence="5">Adhesin</fullName>
    </submittedName>
</protein>
<evidence type="ECO:0000256" key="3">
    <source>
        <dbReference type="RuleBase" id="RU003512"/>
    </source>
</evidence>
<dbReference type="CDD" id="cd01017">
    <property type="entry name" value="AdcA"/>
    <property type="match status" value="1"/>
</dbReference>
<proteinExistence type="inferred from homology"/>
<reference evidence="5 6" key="1">
    <citation type="submission" date="2016-04" db="EMBL/GenBank/DDBJ databases">
        <title>Complete genome sequence of Bacillus oceanisediminis strain 2691.</title>
        <authorList>
            <person name="Jeong H."/>
            <person name="Kim H.J."/>
            <person name="Lee D.-W."/>
        </authorList>
    </citation>
    <scope>NUCLEOTIDE SEQUENCE [LARGE SCALE GENOMIC DNA]</scope>
    <source>
        <strain evidence="5 6">2691</strain>
        <plasmid evidence="6">pbo1</plasmid>
    </source>
</reference>
<dbReference type="Gene3D" id="3.40.50.1980">
    <property type="entry name" value="Nitrogenase molybdenum iron protein domain"/>
    <property type="match status" value="2"/>
</dbReference>
<feature type="compositionally biased region" description="Basic and acidic residues" evidence="4">
    <location>
        <begin position="132"/>
        <end position="155"/>
    </location>
</feature>
<evidence type="ECO:0000256" key="2">
    <source>
        <dbReference type="ARBA" id="ARBA00022729"/>
    </source>
</evidence>
<dbReference type="Pfam" id="PF01297">
    <property type="entry name" value="ZnuA"/>
    <property type="match status" value="1"/>
</dbReference>
<dbReference type="GO" id="GO:0046872">
    <property type="term" value="F:metal ion binding"/>
    <property type="evidence" value="ECO:0007669"/>
    <property type="project" value="InterPro"/>
</dbReference>
<feature type="region of interest" description="Disordered" evidence="4">
    <location>
        <begin position="125"/>
        <end position="155"/>
    </location>
</feature>
<dbReference type="PRINTS" id="PR00691">
    <property type="entry name" value="ADHESINB"/>
</dbReference>
<dbReference type="GO" id="GO:0030001">
    <property type="term" value="P:metal ion transport"/>
    <property type="evidence" value="ECO:0007669"/>
    <property type="project" value="InterPro"/>
</dbReference>
<dbReference type="AlphaFoldDB" id="A0A169G351"/>
<dbReference type="Proteomes" id="UP000077856">
    <property type="component" value="Plasmid pBO1"/>
</dbReference>
<dbReference type="InterPro" id="IPR006129">
    <property type="entry name" value="AdhesinB"/>
</dbReference>
<dbReference type="KEGG" id="bon:A361_28020"/>
<name>A0A169G351_9BACI</name>
<evidence type="ECO:0000256" key="4">
    <source>
        <dbReference type="SAM" id="MobiDB-lite"/>
    </source>
</evidence>
<gene>
    <name evidence="5" type="ORF">A361_28020</name>
</gene>